<evidence type="ECO:0000313" key="2">
    <source>
        <dbReference type="EMBL" id="CAF1072959.1"/>
    </source>
</evidence>
<dbReference type="EMBL" id="CAJNOM010000112">
    <property type="protein sequence ID" value="CAF1072959.1"/>
    <property type="molecule type" value="Genomic_DNA"/>
</dbReference>
<dbReference type="AlphaFoldDB" id="A0A814M7U5"/>
<dbReference type="OrthoDB" id="10040994at2759"/>
<feature type="chain" id="PRO_5032647675" evidence="1">
    <location>
        <begin position="27"/>
        <end position="486"/>
    </location>
</feature>
<organism evidence="2 3">
    <name type="scientific">Adineta steineri</name>
    <dbReference type="NCBI Taxonomy" id="433720"/>
    <lineage>
        <taxon>Eukaryota</taxon>
        <taxon>Metazoa</taxon>
        <taxon>Spiralia</taxon>
        <taxon>Gnathifera</taxon>
        <taxon>Rotifera</taxon>
        <taxon>Eurotatoria</taxon>
        <taxon>Bdelloidea</taxon>
        <taxon>Adinetida</taxon>
        <taxon>Adinetidae</taxon>
        <taxon>Adineta</taxon>
    </lineage>
</organism>
<protein>
    <submittedName>
        <fullName evidence="2">Uncharacterized protein</fullName>
    </submittedName>
</protein>
<proteinExistence type="predicted"/>
<comment type="caution">
    <text evidence="2">The sequence shown here is derived from an EMBL/GenBank/DDBJ whole genome shotgun (WGS) entry which is preliminary data.</text>
</comment>
<evidence type="ECO:0000256" key="1">
    <source>
        <dbReference type="SAM" id="SignalP"/>
    </source>
</evidence>
<sequence>MLFDILAVFVVTLISSLFLCTTSIHGLPTSPSTHHYIHNHPSSSLRLLHQHPVPSVDYDLGGDTSEMLFGESNELSTTNHHANDLSSSSLTSSSDASNVPFDFYLNQLPAKLLNRKLLLSLQKHNQQKEGKEQQQQKRATSKCKSLLSNDIHRIINSFKTDRFFINHIFTNVQCFFDPVMSYQYLSSTRIIKPKRFDGMIDLPTIFDWEHPKYIQIDLCPSTSLFLKQINTIFPYRIYIKFNMGRHKPISNLEFSLFLQSLLNTEQNKLINIHFQYVTRLDFGSCFYRNSAHHDKCIDKNKLRAEVLAYLISMPIQLVYLRIEQYEWLLHLVEYASDKLRRNALSTVRHVEFCLTSCYYGSNESIQMGKNLIPFLSRYMPYLQILRLWRDDDFAWTPIPPSCWSRYLNGSNRRRKLALLIPEVIQQHVIVFEQNISELVQQLKHFVYLDIYGQTDREKIEPYRLMVQTRFPNSRVFIHISRFRFWL</sequence>
<reference evidence="2" key="1">
    <citation type="submission" date="2021-02" db="EMBL/GenBank/DDBJ databases">
        <authorList>
            <person name="Nowell W R."/>
        </authorList>
    </citation>
    <scope>NUCLEOTIDE SEQUENCE</scope>
</reference>
<evidence type="ECO:0000313" key="3">
    <source>
        <dbReference type="Proteomes" id="UP000663832"/>
    </source>
</evidence>
<keyword evidence="3" id="KW-1185">Reference proteome</keyword>
<feature type="signal peptide" evidence="1">
    <location>
        <begin position="1"/>
        <end position="26"/>
    </location>
</feature>
<name>A0A814M7U5_9BILA</name>
<keyword evidence="1" id="KW-0732">Signal</keyword>
<gene>
    <name evidence="2" type="ORF">QVE165_LOCUS18796</name>
</gene>
<dbReference type="Proteomes" id="UP000663832">
    <property type="component" value="Unassembled WGS sequence"/>
</dbReference>
<accession>A0A814M7U5</accession>